<dbReference type="GO" id="GO:0015628">
    <property type="term" value="P:protein secretion by the type II secretion system"/>
    <property type="evidence" value="ECO:0007669"/>
    <property type="project" value="TreeGrafter"/>
</dbReference>
<dbReference type="NCBIfam" id="TIGR00426">
    <property type="entry name" value="competence protein ComEA helix-hairpin-helix repeat region"/>
    <property type="match status" value="1"/>
</dbReference>
<dbReference type="PATRIC" id="fig|942150.3.peg.1085"/>
<dbReference type="OrthoDB" id="9790239at2"/>
<feature type="domain" description="Helix-hairpin-helix DNA-binding motif class 1" evidence="3">
    <location>
        <begin position="215"/>
        <end position="234"/>
    </location>
</feature>
<dbReference type="Gene3D" id="3.10.560.10">
    <property type="entry name" value="Outer membrane lipoprotein wza domain like"/>
    <property type="match status" value="1"/>
</dbReference>
<feature type="region of interest" description="Disordered" evidence="1">
    <location>
        <begin position="52"/>
        <end position="79"/>
    </location>
</feature>
<dbReference type="InterPro" id="IPR019554">
    <property type="entry name" value="Soluble_ligand-bd"/>
</dbReference>
<dbReference type="GO" id="GO:0015627">
    <property type="term" value="C:type II protein secretion system complex"/>
    <property type="evidence" value="ECO:0007669"/>
    <property type="project" value="TreeGrafter"/>
</dbReference>
<keyword evidence="2" id="KW-0472">Membrane</keyword>
<dbReference type="GO" id="GO:0006281">
    <property type="term" value="P:DNA repair"/>
    <property type="evidence" value="ECO:0007669"/>
    <property type="project" value="InterPro"/>
</dbReference>
<evidence type="ECO:0000256" key="2">
    <source>
        <dbReference type="SAM" id="Phobius"/>
    </source>
</evidence>
<keyword evidence="4" id="KW-0675">Receptor</keyword>
<proteinExistence type="predicted"/>
<dbReference type="PANTHER" id="PTHR21180">
    <property type="entry name" value="ENDONUCLEASE/EXONUCLEASE/PHOSPHATASE FAMILY DOMAIN-CONTAINING PROTEIN 1"/>
    <property type="match status" value="1"/>
</dbReference>
<evidence type="ECO:0000313" key="4">
    <source>
        <dbReference type="EMBL" id="KRO07890.1"/>
    </source>
</evidence>
<feature type="compositionally biased region" description="Polar residues" evidence="1">
    <location>
        <begin position="65"/>
        <end position="79"/>
    </location>
</feature>
<sequence>MKEEIWQWIKVHPRLAVTGIVSILFVIGGWWTVSQLRAPVAASPVALTSTSSSQSGIAAKERSGSPKSTLMSSGQSRSSGPLYVDVKGAVKKPGVYQVQATMRVADVIALAQGLQPQADQQQVNLAAKVTDQQVIYVPVKGESHVALPNPGSTGPATSSSTVPSKAHMTSQTSQGPININSADVTAFQSIKGIGQKKAQKIIDYRQQHGPFKSIDDLKNISGFGAKTIAKFKDQLTV</sequence>
<dbReference type="InterPro" id="IPR004509">
    <property type="entry name" value="Competence_ComEA_HhH"/>
</dbReference>
<dbReference type="Pfam" id="PF12836">
    <property type="entry name" value="HHH_3"/>
    <property type="match status" value="1"/>
</dbReference>
<dbReference type="Gene3D" id="1.10.150.280">
    <property type="entry name" value="AF1531-like domain"/>
    <property type="match status" value="1"/>
</dbReference>
<feature type="compositionally biased region" description="Polar residues" evidence="1">
    <location>
        <begin position="167"/>
        <end position="177"/>
    </location>
</feature>
<dbReference type="SMART" id="SM00278">
    <property type="entry name" value="HhH1"/>
    <property type="match status" value="2"/>
</dbReference>
<dbReference type="Proteomes" id="UP000051783">
    <property type="component" value="Unassembled WGS sequence"/>
</dbReference>
<dbReference type="EMBL" id="JQCL01000095">
    <property type="protein sequence ID" value="KRO07890.1"/>
    <property type="molecule type" value="Genomic_DNA"/>
</dbReference>
<dbReference type="InterPro" id="IPR003583">
    <property type="entry name" value="Hlx-hairpin-Hlx_DNA-bd_motif"/>
</dbReference>
<name>A0A0R2M7Q2_9LACO</name>
<dbReference type="STRING" id="942150.IV64_GL001050"/>
<feature type="domain" description="Helix-hairpin-helix DNA-binding motif class 1" evidence="3">
    <location>
        <begin position="185"/>
        <end position="204"/>
    </location>
</feature>
<protein>
    <submittedName>
        <fullName evidence="4">Come operon protein 1, dna receptor</fullName>
    </submittedName>
</protein>
<dbReference type="InterPro" id="IPR010994">
    <property type="entry name" value="RuvA_2-like"/>
</dbReference>
<dbReference type="AlphaFoldDB" id="A0A0R2M7Q2"/>
<feature type="compositionally biased region" description="Low complexity" evidence="1">
    <location>
        <begin position="150"/>
        <end position="164"/>
    </location>
</feature>
<evidence type="ECO:0000256" key="1">
    <source>
        <dbReference type="SAM" id="MobiDB-lite"/>
    </source>
</evidence>
<accession>A0A0R2M7Q2</accession>
<keyword evidence="5" id="KW-1185">Reference proteome</keyword>
<dbReference type="SUPFAM" id="SSF47781">
    <property type="entry name" value="RuvA domain 2-like"/>
    <property type="match status" value="1"/>
</dbReference>
<dbReference type="PANTHER" id="PTHR21180:SF32">
    <property type="entry name" value="ENDONUCLEASE_EXONUCLEASE_PHOSPHATASE FAMILY DOMAIN-CONTAINING PROTEIN 1"/>
    <property type="match status" value="1"/>
</dbReference>
<dbReference type="GO" id="GO:0003677">
    <property type="term" value="F:DNA binding"/>
    <property type="evidence" value="ECO:0007669"/>
    <property type="project" value="InterPro"/>
</dbReference>
<keyword evidence="2" id="KW-0812">Transmembrane</keyword>
<feature type="transmembrane region" description="Helical" evidence="2">
    <location>
        <begin position="12"/>
        <end position="33"/>
    </location>
</feature>
<comment type="caution">
    <text evidence="4">The sequence shown here is derived from an EMBL/GenBank/DDBJ whole genome shotgun (WGS) entry which is preliminary data.</text>
</comment>
<keyword evidence="2" id="KW-1133">Transmembrane helix</keyword>
<feature type="region of interest" description="Disordered" evidence="1">
    <location>
        <begin position="146"/>
        <end position="177"/>
    </location>
</feature>
<dbReference type="RefSeq" id="WP_057707436.1">
    <property type="nucleotide sequence ID" value="NZ_JQCL01000095.1"/>
</dbReference>
<dbReference type="InterPro" id="IPR051675">
    <property type="entry name" value="Endo/Exo/Phosphatase_dom_1"/>
</dbReference>
<organism evidence="4 5">
    <name type="scientific">Lactiplantibacillus xiangfangensis</name>
    <dbReference type="NCBI Taxonomy" id="942150"/>
    <lineage>
        <taxon>Bacteria</taxon>
        <taxon>Bacillati</taxon>
        <taxon>Bacillota</taxon>
        <taxon>Bacilli</taxon>
        <taxon>Lactobacillales</taxon>
        <taxon>Lactobacillaceae</taxon>
        <taxon>Lactiplantibacillus</taxon>
    </lineage>
</organism>
<evidence type="ECO:0000313" key="5">
    <source>
        <dbReference type="Proteomes" id="UP000051783"/>
    </source>
</evidence>
<reference evidence="4 5" key="1">
    <citation type="journal article" date="2015" name="Genome Announc.">
        <title>Expanding the biotechnology potential of lactobacilli through comparative genomics of 213 strains and associated genera.</title>
        <authorList>
            <person name="Sun Z."/>
            <person name="Harris H.M."/>
            <person name="McCann A."/>
            <person name="Guo C."/>
            <person name="Argimon S."/>
            <person name="Zhang W."/>
            <person name="Yang X."/>
            <person name="Jeffery I.B."/>
            <person name="Cooney J.C."/>
            <person name="Kagawa T.F."/>
            <person name="Liu W."/>
            <person name="Song Y."/>
            <person name="Salvetti E."/>
            <person name="Wrobel A."/>
            <person name="Rasinkangas P."/>
            <person name="Parkhill J."/>
            <person name="Rea M.C."/>
            <person name="O'Sullivan O."/>
            <person name="Ritari J."/>
            <person name="Douillard F.P."/>
            <person name="Paul Ross R."/>
            <person name="Yang R."/>
            <person name="Briner A.E."/>
            <person name="Felis G.E."/>
            <person name="de Vos W.M."/>
            <person name="Barrangou R."/>
            <person name="Klaenhammer T.R."/>
            <person name="Caufield P.W."/>
            <person name="Cui Y."/>
            <person name="Zhang H."/>
            <person name="O'Toole P.W."/>
        </authorList>
    </citation>
    <scope>NUCLEOTIDE SEQUENCE [LARGE SCALE GENOMIC DNA]</scope>
    <source>
        <strain evidence="4 5">LMG 26013</strain>
    </source>
</reference>
<dbReference type="Pfam" id="PF10531">
    <property type="entry name" value="SLBB"/>
    <property type="match status" value="1"/>
</dbReference>
<evidence type="ECO:0000259" key="3">
    <source>
        <dbReference type="SMART" id="SM00278"/>
    </source>
</evidence>
<gene>
    <name evidence="4" type="ORF">IV64_GL001050</name>
</gene>